<dbReference type="AlphaFoldDB" id="A0A4P8XV75"/>
<dbReference type="OrthoDB" id="1973831at2"/>
<feature type="domain" description="HTH cro/C1-type" evidence="2">
    <location>
        <begin position="14"/>
        <end position="72"/>
    </location>
</feature>
<dbReference type="CDD" id="cd00093">
    <property type="entry name" value="HTH_XRE"/>
    <property type="match status" value="1"/>
</dbReference>
<dbReference type="EMBL" id="CP039381">
    <property type="protein sequence ID" value="QCT06837.1"/>
    <property type="molecule type" value="Genomic_DNA"/>
</dbReference>
<organism evidence="3 4">
    <name type="scientific">Ruminococcus bovis</name>
    <dbReference type="NCBI Taxonomy" id="2564099"/>
    <lineage>
        <taxon>Bacteria</taxon>
        <taxon>Bacillati</taxon>
        <taxon>Bacillota</taxon>
        <taxon>Clostridia</taxon>
        <taxon>Eubacteriales</taxon>
        <taxon>Oscillospiraceae</taxon>
        <taxon>Ruminococcus</taxon>
    </lineage>
</organism>
<protein>
    <submittedName>
        <fullName evidence="3">Helix-turn-helix transcriptional regulator</fullName>
    </submittedName>
</protein>
<sequence length="188" mass="21707">MRCNMDIKIFCERLKKARKNKNLTQKELSSLSGVSAVMISAYENENAKTGKNPTLENVYLLAKQLGVSIDWLCGLSDNSGNEKKSVDSTFDELMRSLKDLTKYGYFTVNNNDYYGIACCQFTKNFAYDFINECTKIIEVEKVGLLTDDMKANLYNGCYERYANITDNDVRKFLDESYYKKMYEDDLPF</sequence>
<evidence type="ECO:0000259" key="2">
    <source>
        <dbReference type="PROSITE" id="PS50943"/>
    </source>
</evidence>
<dbReference type="SMART" id="SM00530">
    <property type="entry name" value="HTH_XRE"/>
    <property type="match status" value="1"/>
</dbReference>
<proteinExistence type="predicted"/>
<keyword evidence="1" id="KW-0238">DNA-binding</keyword>
<dbReference type="PANTHER" id="PTHR46558:SF11">
    <property type="entry name" value="HTH-TYPE TRANSCRIPTIONAL REGULATOR XRE"/>
    <property type="match status" value="1"/>
</dbReference>
<name>A0A4P8XV75_9FIRM</name>
<dbReference type="Gene3D" id="1.10.260.40">
    <property type="entry name" value="lambda repressor-like DNA-binding domains"/>
    <property type="match status" value="1"/>
</dbReference>
<dbReference type="InterPro" id="IPR010982">
    <property type="entry name" value="Lambda_DNA-bd_dom_sf"/>
</dbReference>
<dbReference type="InterPro" id="IPR001387">
    <property type="entry name" value="Cro/C1-type_HTH"/>
</dbReference>
<evidence type="ECO:0000256" key="1">
    <source>
        <dbReference type="ARBA" id="ARBA00023125"/>
    </source>
</evidence>
<evidence type="ECO:0000313" key="3">
    <source>
        <dbReference type="EMBL" id="QCT06837.1"/>
    </source>
</evidence>
<dbReference type="PANTHER" id="PTHR46558">
    <property type="entry name" value="TRACRIPTIONAL REGULATORY PROTEIN-RELATED-RELATED"/>
    <property type="match status" value="1"/>
</dbReference>
<dbReference type="KEGG" id="ruj:E5Z56_05425"/>
<keyword evidence="4" id="KW-1185">Reference proteome</keyword>
<dbReference type="Proteomes" id="UP000301475">
    <property type="component" value="Chromosome"/>
</dbReference>
<dbReference type="SUPFAM" id="SSF47413">
    <property type="entry name" value="lambda repressor-like DNA-binding domains"/>
    <property type="match status" value="1"/>
</dbReference>
<gene>
    <name evidence="3" type="ORF">E5Z56_05425</name>
</gene>
<evidence type="ECO:0000313" key="4">
    <source>
        <dbReference type="Proteomes" id="UP000301475"/>
    </source>
</evidence>
<dbReference type="GO" id="GO:0003677">
    <property type="term" value="F:DNA binding"/>
    <property type="evidence" value="ECO:0007669"/>
    <property type="project" value="UniProtKB-KW"/>
</dbReference>
<reference evidence="3 4" key="1">
    <citation type="submission" date="2019-04" db="EMBL/GenBank/DDBJ databases">
        <authorList>
            <person name="Embree M."/>
            <person name="Gaffney J.R."/>
        </authorList>
    </citation>
    <scope>NUCLEOTIDE SEQUENCE [LARGE SCALE GENOMIC DNA]</scope>
    <source>
        <strain evidence="3 4">JE7A12</strain>
    </source>
</reference>
<accession>A0A4P8XV75</accession>
<dbReference type="Pfam" id="PF01381">
    <property type="entry name" value="HTH_3"/>
    <property type="match status" value="1"/>
</dbReference>
<dbReference type="PROSITE" id="PS50943">
    <property type="entry name" value="HTH_CROC1"/>
    <property type="match status" value="1"/>
</dbReference>